<reference evidence="2 3" key="1">
    <citation type="journal article" date="2020" name="Nat. Food">
        <title>A phased Vanilla planifolia genome enables genetic improvement of flavour and production.</title>
        <authorList>
            <person name="Hasing T."/>
            <person name="Tang H."/>
            <person name="Brym M."/>
            <person name="Khazi F."/>
            <person name="Huang T."/>
            <person name="Chambers A.H."/>
        </authorList>
    </citation>
    <scope>NUCLEOTIDE SEQUENCE [LARGE SCALE GENOMIC DNA]</scope>
    <source>
        <tissue evidence="2">Leaf</tissue>
    </source>
</reference>
<comment type="caution">
    <text evidence="2">The sequence shown here is derived from an EMBL/GenBank/DDBJ whole genome shotgun (WGS) entry which is preliminary data.</text>
</comment>
<evidence type="ECO:0000256" key="1">
    <source>
        <dbReference type="SAM" id="MobiDB-lite"/>
    </source>
</evidence>
<sequence length="133" mass="15850">MRSRNHQNRPKARAPPAEPTISPPYRSAVRSRNFRHTEIGFRRRRSIHYPFPSSGHHPKKFLPATPNPVAISIRSLREDLCVPENRGTRRWFLADRRHDRSVTQRDTVSRVRRRKTGGKRIGQWTNHRRECWE</sequence>
<evidence type="ECO:0000313" key="3">
    <source>
        <dbReference type="Proteomes" id="UP000639772"/>
    </source>
</evidence>
<gene>
    <name evidence="2" type="ORF">HPP92_015617</name>
</gene>
<dbReference type="Proteomes" id="UP000639772">
    <property type="component" value="Unassembled WGS sequence"/>
</dbReference>
<feature type="region of interest" description="Disordered" evidence="1">
    <location>
        <begin position="1"/>
        <end position="32"/>
    </location>
</feature>
<dbReference type="AlphaFoldDB" id="A0A835UTF5"/>
<dbReference type="EMBL" id="JADCNM010000008">
    <property type="protein sequence ID" value="KAG0471071.1"/>
    <property type="molecule type" value="Genomic_DNA"/>
</dbReference>
<accession>A0A835UTF5</accession>
<proteinExistence type="predicted"/>
<feature type="compositionally biased region" description="Basic residues" evidence="1">
    <location>
        <begin position="1"/>
        <end position="12"/>
    </location>
</feature>
<organism evidence="2 3">
    <name type="scientific">Vanilla planifolia</name>
    <name type="common">Vanilla</name>
    <dbReference type="NCBI Taxonomy" id="51239"/>
    <lineage>
        <taxon>Eukaryota</taxon>
        <taxon>Viridiplantae</taxon>
        <taxon>Streptophyta</taxon>
        <taxon>Embryophyta</taxon>
        <taxon>Tracheophyta</taxon>
        <taxon>Spermatophyta</taxon>
        <taxon>Magnoliopsida</taxon>
        <taxon>Liliopsida</taxon>
        <taxon>Asparagales</taxon>
        <taxon>Orchidaceae</taxon>
        <taxon>Vanilloideae</taxon>
        <taxon>Vanilleae</taxon>
        <taxon>Vanilla</taxon>
    </lineage>
</organism>
<protein>
    <submittedName>
        <fullName evidence="2">Uncharacterized protein</fullName>
    </submittedName>
</protein>
<evidence type="ECO:0000313" key="2">
    <source>
        <dbReference type="EMBL" id="KAG0471071.1"/>
    </source>
</evidence>
<name>A0A835UTF5_VANPL</name>